<evidence type="ECO:0000259" key="1">
    <source>
        <dbReference type="Pfam" id="PF04536"/>
    </source>
</evidence>
<protein>
    <submittedName>
        <fullName evidence="2">Uncharacterized membrane protein</fullName>
    </submittedName>
</protein>
<dbReference type="EMBL" id="FNYC01000001">
    <property type="protein sequence ID" value="SEI46577.1"/>
    <property type="molecule type" value="Genomic_DNA"/>
</dbReference>
<organism evidence="2 3">
    <name type="scientific">Frateuria terrea</name>
    <dbReference type="NCBI Taxonomy" id="529704"/>
    <lineage>
        <taxon>Bacteria</taxon>
        <taxon>Pseudomonadati</taxon>
        <taxon>Pseudomonadota</taxon>
        <taxon>Gammaproteobacteria</taxon>
        <taxon>Lysobacterales</taxon>
        <taxon>Rhodanobacteraceae</taxon>
        <taxon>Frateuria</taxon>
    </lineage>
</organism>
<dbReference type="OrthoDB" id="5683663at2"/>
<dbReference type="Pfam" id="PF04536">
    <property type="entry name" value="TPM_phosphatase"/>
    <property type="match status" value="1"/>
</dbReference>
<gene>
    <name evidence="2" type="ORF">SAMN04487997_0811</name>
</gene>
<keyword evidence="3" id="KW-1185">Reference proteome</keyword>
<proteinExistence type="predicted"/>
<reference evidence="2 3" key="1">
    <citation type="submission" date="2016-10" db="EMBL/GenBank/DDBJ databases">
        <authorList>
            <person name="de Groot N.N."/>
        </authorList>
    </citation>
    <scope>NUCLEOTIDE SEQUENCE [LARGE SCALE GENOMIC DNA]</scope>
    <source>
        <strain evidence="2 3">DSM 26515</strain>
    </source>
</reference>
<feature type="domain" description="TPM" evidence="1">
    <location>
        <begin position="33"/>
        <end position="143"/>
    </location>
</feature>
<dbReference type="AlphaFoldDB" id="A0A1H6R254"/>
<dbReference type="PANTHER" id="PTHR30373">
    <property type="entry name" value="UPF0603 PROTEIN YGCG"/>
    <property type="match status" value="1"/>
</dbReference>
<sequence>MTRTQRLMANLFGGWFQLRQRFPAMLLDELADAVAVGERDHMGEVRFAVESRLTVRAVLSGVDARIRAQEVFAQLRVWDTEDNSGVLIYLLLSEQRIEIVADRGIARRVAQPQWDAVCALMREHFAAARWRDGSLAGLAAIHALLREHFPMDGRDKHDELPDRPVLL</sequence>
<name>A0A1H6R254_9GAMM</name>
<evidence type="ECO:0000313" key="2">
    <source>
        <dbReference type="EMBL" id="SEI46577.1"/>
    </source>
</evidence>
<dbReference type="Gene3D" id="3.10.310.50">
    <property type="match status" value="1"/>
</dbReference>
<dbReference type="RefSeq" id="WP_091333693.1">
    <property type="nucleotide sequence ID" value="NZ_FNYC01000001.1"/>
</dbReference>
<dbReference type="Proteomes" id="UP000199420">
    <property type="component" value="Unassembled WGS sequence"/>
</dbReference>
<evidence type="ECO:0000313" key="3">
    <source>
        <dbReference type="Proteomes" id="UP000199420"/>
    </source>
</evidence>
<dbReference type="InterPro" id="IPR007621">
    <property type="entry name" value="TPM_dom"/>
</dbReference>
<dbReference type="STRING" id="529704.SAMN02927913_0726"/>
<accession>A0A1H6R254</accession>
<dbReference type="PANTHER" id="PTHR30373:SF8">
    <property type="entry name" value="BLL7265 PROTEIN"/>
    <property type="match status" value="1"/>
</dbReference>